<feature type="transmembrane region" description="Helical" evidence="1">
    <location>
        <begin position="147"/>
        <end position="167"/>
    </location>
</feature>
<feature type="transmembrane region" description="Helical" evidence="1">
    <location>
        <begin position="179"/>
        <end position="197"/>
    </location>
</feature>
<name>A0ABV5WJJ3_9BACI</name>
<dbReference type="RefSeq" id="WP_379950587.1">
    <property type="nucleotide sequence ID" value="NZ_JBHMAF010000120.1"/>
</dbReference>
<keyword evidence="1" id="KW-0812">Transmembrane</keyword>
<reference evidence="2 3" key="1">
    <citation type="submission" date="2024-09" db="EMBL/GenBank/DDBJ databases">
        <authorList>
            <person name="Sun Q."/>
            <person name="Mori K."/>
        </authorList>
    </citation>
    <scope>NUCLEOTIDE SEQUENCE [LARGE SCALE GENOMIC DNA]</scope>
    <source>
        <strain evidence="2 3">JCM 11201</strain>
    </source>
</reference>
<dbReference type="EMBL" id="JBHMAF010000120">
    <property type="protein sequence ID" value="MFB9760266.1"/>
    <property type="molecule type" value="Genomic_DNA"/>
</dbReference>
<comment type="caution">
    <text evidence="2">The sequence shown here is derived from an EMBL/GenBank/DDBJ whole genome shotgun (WGS) entry which is preliminary data.</text>
</comment>
<accession>A0ABV5WJJ3</accession>
<evidence type="ECO:0000256" key="1">
    <source>
        <dbReference type="SAM" id="Phobius"/>
    </source>
</evidence>
<dbReference type="Proteomes" id="UP001589609">
    <property type="component" value="Unassembled WGS sequence"/>
</dbReference>
<keyword evidence="3" id="KW-1185">Reference proteome</keyword>
<feature type="transmembrane region" description="Helical" evidence="1">
    <location>
        <begin position="121"/>
        <end position="141"/>
    </location>
</feature>
<keyword evidence="1" id="KW-0472">Membrane</keyword>
<gene>
    <name evidence="2" type="ORF">ACFFMS_18050</name>
</gene>
<feature type="transmembrane region" description="Helical" evidence="1">
    <location>
        <begin position="73"/>
        <end position="92"/>
    </location>
</feature>
<protein>
    <submittedName>
        <fullName evidence="2">Uncharacterized protein</fullName>
    </submittedName>
</protein>
<feature type="transmembrane region" description="Helical" evidence="1">
    <location>
        <begin position="31"/>
        <end position="53"/>
    </location>
</feature>
<organism evidence="2 3">
    <name type="scientific">Ectobacillus funiculus</name>
    <dbReference type="NCBI Taxonomy" id="137993"/>
    <lineage>
        <taxon>Bacteria</taxon>
        <taxon>Bacillati</taxon>
        <taxon>Bacillota</taxon>
        <taxon>Bacilli</taxon>
        <taxon>Bacillales</taxon>
        <taxon>Bacillaceae</taxon>
        <taxon>Ectobacillus</taxon>
    </lineage>
</organism>
<keyword evidence="1" id="KW-1133">Transmembrane helix</keyword>
<proteinExistence type="predicted"/>
<evidence type="ECO:0000313" key="3">
    <source>
        <dbReference type="Proteomes" id="UP001589609"/>
    </source>
</evidence>
<sequence length="198" mass="23414">MNNTLKQPKSSIKQESFLAKYIKNPKERKRVMITFSIVATLFVIGLLFISYFYKQWLTEDIRTYKENFREMGSIARIGFFATLSIYPVFLLLKWKPLKQITLGTFELKALLQFIGKLVREWHVPLAILSTGFVLLHGYMAILKGFEWNFTYLSGIITIFVLFLLMFMGLKRYKKQDKKWHFKIAIIFLILFMLHATFA</sequence>
<evidence type="ECO:0000313" key="2">
    <source>
        <dbReference type="EMBL" id="MFB9760266.1"/>
    </source>
</evidence>